<reference evidence="3 4" key="1">
    <citation type="submission" date="2016-12" db="EMBL/GenBank/DDBJ databases">
        <authorList>
            <person name="Song W.-J."/>
            <person name="Kurnit D.M."/>
        </authorList>
    </citation>
    <scope>NUCLEOTIDE SEQUENCE [LARGE SCALE GENOMIC DNA]</scope>
    <source>
        <strain evidence="3 4">STM7296</strain>
    </source>
</reference>
<proteinExistence type="predicted"/>
<keyword evidence="1" id="KW-0812">Transmembrane</keyword>
<dbReference type="STRING" id="1247936.BN2475_430020"/>
<gene>
    <name evidence="3" type="ORF">BN2475_430020</name>
</gene>
<evidence type="ECO:0000256" key="1">
    <source>
        <dbReference type="SAM" id="Phobius"/>
    </source>
</evidence>
<dbReference type="RefSeq" id="WP_159444582.1">
    <property type="nucleotide sequence ID" value="NZ_CYGX02000043.1"/>
</dbReference>
<evidence type="ECO:0000259" key="2">
    <source>
        <dbReference type="Pfam" id="PF07693"/>
    </source>
</evidence>
<dbReference type="Pfam" id="PF07693">
    <property type="entry name" value="KAP_NTPase"/>
    <property type="match status" value="1"/>
</dbReference>
<keyword evidence="1" id="KW-0472">Membrane</keyword>
<sequence length="927" mass="102433">MRQTPTLLTDEPSNVDELGGAHAKIATTIVRLIQTSPGGQTIRLDGTWGAGKSTVVKMVAEHFDNLGPTVVDKVISEPTDVTVFQYDAWVHVGDPLRRAFLSALVGRIADRGWLAQSDGPASASFWRRRLDELSRRLKTTSRKTTPFFSTSAKVILSALAALAIAAPMISEVEKRLVEPLGTAPLFASTILVGLVAFALIHLMSNEAMGFIVRRNSDEEAMEVRDEPEPTSIEFQEAFSELMQGVLSRDTRRLVIVVDNLDRIDQVDTKAVWALLRSFLDNPQFKARDWFRRLWVIVPVVDERRVLQSSVSDPILGSAGQDVARPSFLEKVFQVRFSLPPPMLHSWKSYFSAKLSQAFGEDLLGDYDEILRLYEDGELRQNGNLTPRGIVSFINELVVLKLEWGGEVPLSSLAAYGLSKDGFVGDNCSPPLAASRILHDDSLVDTFAMLHHCASTKEEASYISVRPRLEAAMDGADSETISKLFKESPAFQYVLDRYIRQDVASLGGQQERLLQAVRALRPYVVGESLLSPGTASHFRRIVFSTMTETKSLRFFNTNLIPGLEALLDVSVSRDETASAIVEMLRNIDRSAAEQSSALDKQISDGWQSWVSALTGVLSLEDVRLTMMVEGFEKVVLPIGPELWARLCVELTGTARARTLNSCTCRGGDDAKLAWLTERFGSDGLGAAEIALLERAIEDGHEGFFDIIAESLVRKCTGPAQILSQGSDDHVLPSLIALFKIDRMRFKPYLRKLSDNGVLCKEFGLSNAPNMWGLAALTYLMAFATDGALELRDQAYDEVTTKGLHVVRGTAEGKLGLNSNQAQIYAEALADLEAYEVLPLIANRWGSKGLLSSIVLALAENKRFLRFVQARGDFKTSLIAFAGEYLFDLTLREQFVDAALHAETRTDANTSFDKQRSLSERLQETQIPS</sequence>
<dbReference type="AlphaFoldDB" id="A0A1N7S809"/>
<dbReference type="InterPro" id="IPR027417">
    <property type="entry name" value="P-loop_NTPase"/>
</dbReference>
<dbReference type="InterPro" id="IPR011646">
    <property type="entry name" value="KAP_P-loop"/>
</dbReference>
<name>A0A1N7S809_9BURK</name>
<dbReference type="SUPFAM" id="SSF52540">
    <property type="entry name" value="P-loop containing nucleoside triphosphate hydrolases"/>
    <property type="match status" value="1"/>
</dbReference>
<dbReference type="Proteomes" id="UP000187012">
    <property type="component" value="Unassembled WGS sequence"/>
</dbReference>
<keyword evidence="1" id="KW-1133">Transmembrane helix</keyword>
<feature type="transmembrane region" description="Helical" evidence="1">
    <location>
        <begin position="145"/>
        <end position="165"/>
    </location>
</feature>
<dbReference type="OrthoDB" id="9094969at2"/>
<feature type="domain" description="KAP NTPase" evidence="2">
    <location>
        <begin position="23"/>
        <end position="399"/>
    </location>
</feature>
<dbReference type="EMBL" id="CYGX02000043">
    <property type="protein sequence ID" value="SIT43504.1"/>
    <property type="molecule type" value="Genomic_DNA"/>
</dbReference>
<protein>
    <recommendedName>
        <fullName evidence="2">KAP NTPase domain-containing protein</fullName>
    </recommendedName>
</protein>
<keyword evidence="4" id="KW-1185">Reference proteome</keyword>
<evidence type="ECO:0000313" key="4">
    <source>
        <dbReference type="Proteomes" id="UP000187012"/>
    </source>
</evidence>
<feature type="transmembrane region" description="Helical" evidence="1">
    <location>
        <begin position="185"/>
        <end position="204"/>
    </location>
</feature>
<evidence type="ECO:0000313" key="3">
    <source>
        <dbReference type="EMBL" id="SIT43504.1"/>
    </source>
</evidence>
<organism evidence="3 4">
    <name type="scientific">Paraburkholderia ribeironis</name>
    <dbReference type="NCBI Taxonomy" id="1247936"/>
    <lineage>
        <taxon>Bacteria</taxon>
        <taxon>Pseudomonadati</taxon>
        <taxon>Pseudomonadota</taxon>
        <taxon>Betaproteobacteria</taxon>
        <taxon>Burkholderiales</taxon>
        <taxon>Burkholderiaceae</taxon>
        <taxon>Paraburkholderia</taxon>
    </lineage>
</organism>
<accession>A0A1N7S809</accession>